<protein>
    <submittedName>
        <fullName evidence="3">Caspase recruitment domain-containing protein 11</fullName>
    </submittedName>
</protein>
<dbReference type="Gene3D" id="3.40.50.300">
    <property type="entry name" value="P-loop containing nucleotide triphosphate hydrolases"/>
    <property type="match status" value="2"/>
</dbReference>
<feature type="domain" description="Guanylate kinase-like" evidence="1">
    <location>
        <begin position="101"/>
        <end position="236"/>
    </location>
</feature>
<dbReference type="GeneID" id="103585710"/>
<proteinExistence type="predicted"/>
<dbReference type="RefSeq" id="XP_008564972.1">
    <property type="nucleotide sequence ID" value="XM_008566750.1"/>
</dbReference>
<gene>
    <name evidence="3" type="primary">CARD11</name>
</gene>
<feature type="non-terminal residue" evidence="3">
    <location>
        <position position="1"/>
    </location>
</feature>
<name>A0ABM0Q9D1_GALVR</name>
<reference evidence="3" key="1">
    <citation type="submission" date="2025-08" db="UniProtKB">
        <authorList>
            <consortium name="RefSeq"/>
        </authorList>
    </citation>
    <scope>IDENTIFICATION</scope>
</reference>
<dbReference type="SUPFAM" id="SSF52540">
    <property type="entry name" value="P-loop containing nucleoside triphosphate hydrolases"/>
    <property type="match status" value="1"/>
</dbReference>
<evidence type="ECO:0000313" key="2">
    <source>
        <dbReference type="Proteomes" id="UP000694923"/>
    </source>
</evidence>
<dbReference type="InterPro" id="IPR008145">
    <property type="entry name" value="GK/Ca_channel_bsu"/>
</dbReference>
<dbReference type="InterPro" id="IPR008144">
    <property type="entry name" value="Guanylate_kin-like_dom"/>
</dbReference>
<dbReference type="InterPro" id="IPR027417">
    <property type="entry name" value="P-loop_NTPase"/>
</dbReference>
<dbReference type="PANTHER" id="PTHR14559:SF4">
    <property type="entry name" value="CASPASE RECRUITMENT DOMAIN-CONTAINING PROTEIN 11"/>
    <property type="match status" value="1"/>
</dbReference>
<dbReference type="PROSITE" id="PS50052">
    <property type="entry name" value="GUANYLATE_KINASE_2"/>
    <property type="match status" value="1"/>
</dbReference>
<keyword evidence="2" id="KW-1185">Reference proteome</keyword>
<evidence type="ECO:0000313" key="3">
    <source>
        <dbReference type="RefSeq" id="XP_008564972.1"/>
    </source>
</evidence>
<organism evidence="2 3">
    <name type="scientific">Galeopterus variegatus</name>
    <name type="common">Malayan flying lemur</name>
    <name type="synonym">Cynocephalus variegatus</name>
    <dbReference type="NCBI Taxonomy" id="482537"/>
    <lineage>
        <taxon>Eukaryota</taxon>
        <taxon>Metazoa</taxon>
        <taxon>Chordata</taxon>
        <taxon>Craniata</taxon>
        <taxon>Vertebrata</taxon>
        <taxon>Euteleostomi</taxon>
        <taxon>Mammalia</taxon>
        <taxon>Eutheria</taxon>
        <taxon>Euarchontoglires</taxon>
        <taxon>Dermoptera</taxon>
        <taxon>Cynocephalidae</taxon>
        <taxon>Galeopterus</taxon>
    </lineage>
</organism>
<dbReference type="Proteomes" id="UP000694923">
    <property type="component" value="Unplaced"/>
</dbReference>
<dbReference type="PANTHER" id="PTHR14559">
    <property type="entry name" value="CASPASE RECRUITMENT DOMAIN FAMILY"/>
    <property type="match status" value="1"/>
</dbReference>
<dbReference type="Pfam" id="PF00625">
    <property type="entry name" value="Guanylate_kin"/>
    <property type="match status" value="1"/>
</dbReference>
<evidence type="ECO:0000259" key="1">
    <source>
        <dbReference type="PROSITE" id="PS50052"/>
    </source>
</evidence>
<accession>A0ABM0Q9D1</accession>
<sequence length="250" mass="28861">EEFLRKQKTETIIYSREKNANTFECVVPANIEAVAAKNKHCLLEAGISCTRDLIKSKIYPIVLFIRVSEKNIKRFSKSSLRAGPQSRADTAPDLAVETVTHTYIVTREEFLRKQKTETIIYSREKNANTFECVVPANIEAVAAKNKHCLLEAGISCTRDLIKSKIYPIVLFIRVSEKNIKRFRKLLPRPETEEEFLRVCRLKEKELEALPCLYATVEAEMWGSVEELLRVIKDKIAEEQRKTIWVDEDQL</sequence>